<evidence type="ECO:0000313" key="6">
    <source>
        <dbReference type="RefSeq" id="XP_049306045.1"/>
    </source>
</evidence>
<dbReference type="InterPro" id="IPR041588">
    <property type="entry name" value="Integrase_H2C2"/>
</dbReference>
<keyword evidence="4" id="KW-1185">Reference proteome</keyword>
<dbReference type="Gene3D" id="1.10.340.70">
    <property type="match status" value="1"/>
</dbReference>
<name>A0ABM3J139_BACDO</name>
<sequence length="430" mass="48895">MSILDEEIQDVMTCLSQDSWKANMSSPYYPLRLELSIVGDILLWGTKLVIPRKLREIILGLAHEGHPGISAMKRRLRSKVWWPCVDKDAEKYVKTCQDCLIVSIPPKPAPMEMHPFPNGLWKCLAVDILGPLPNGDNILVLIEYYSRYMEFKVIKSITSKTIIDEMEEIFSRLVFPETLTSDNGRQFVSVEFKSFCSTHGIRLMTTPPYWPQANGEVGNMNRSLVKRLKIAHANNDNYKKEIQKFVLMYNVTPHGTTGAPPTELMFNRVIRDKIPFIQHLVGEMADSEEKNKDMREKDKGKQLTDKARSAGNVDIHVGDTVLLKNVIFPHKLTPTFDTTTYKVVKREGNVVQISAGGKTYTRDVGHLKKVVTTNPLRPAAPVFFDAESFSRTTSTSEDQQKLSENLKLRLEKKEGMWRSVPVKESDNTLP</sequence>
<evidence type="ECO:0000313" key="5">
    <source>
        <dbReference type="RefSeq" id="XP_049302950.1"/>
    </source>
</evidence>
<gene>
    <name evidence="5" type="primary">LOC125776109</name>
    <name evidence="6" type="synonym">LOC125776639</name>
</gene>
<evidence type="ECO:0000259" key="3">
    <source>
        <dbReference type="PROSITE" id="PS50994"/>
    </source>
</evidence>
<dbReference type="Proteomes" id="UP001652620">
    <property type="component" value="Chromosome 2"/>
</dbReference>
<dbReference type="PROSITE" id="PS50994">
    <property type="entry name" value="INTEGRASE"/>
    <property type="match status" value="1"/>
</dbReference>
<evidence type="ECO:0000313" key="4">
    <source>
        <dbReference type="Proteomes" id="UP001652620"/>
    </source>
</evidence>
<proteinExistence type="predicted"/>
<accession>A0ABM3J139</accession>
<evidence type="ECO:0000256" key="2">
    <source>
        <dbReference type="SAM" id="MobiDB-lite"/>
    </source>
</evidence>
<dbReference type="SUPFAM" id="SSF53098">
    <property type="entry name" value="Ribonuclease H-like"/>
    <property type="match status" value="1"/>
</dbReference>
<dbReference type="RefSeq" id="XP_049302950.1">
    <property type="nucleotide sequence ID" value="XM_049446993.1"/>
</dbReference>
<dbReference type="Gene3D" id="3.30.420.10">
    <property type="entry name" value="Ribonuclease H-like superfamily/Ribonuclease H"/>
    <property type="match status" value="1"/>
</dbReference>
<dbReference type="Pfam" id="PF17921">
    <property type="entry name" value="Integrase_H2C2"/>
    <property type="match status" value="1"/>
</dbReference>
<dbReference type="PANTHER" id="PTHR37984">
    <property type="entry name" value="PROTEIN CBG26694"/>
    <property type="match status" value="1"/>
</dbReference>
<evidence type="ECO:0000256" key="1">
    <source>
        <dbReference type="ARBA" id="ARBA00012493"/>
    </source>
</evidence>
<dbReference type="InterPro" id="IPR001584">
    <property type="entry name" value="Integrase_cat-core"/>
</dbReference>
<dbReference type="GeneID" id="125776109"/>
<dbReference type="InterPro" id="IPR036397">
    <property type="entry name" value="RNaseH_sf"/>
</dbReference>
<dbReference type="EC" id="2.7.7.49" evidence="1"/>
<dbReference type="RefSeq" id="XP_049306045.1">
    <property type="nucleotide sequence ID" value="XM_049450088.1"/>
</dbReference>
<feature type="domain" description="Integrase catalytic" evidence="3">
    <location>
        <begin position="113"/>
        <end position="269"/>
    </location>
</feature>
<feature type="region of interest" description="Disordered" evidence="2">
    <location>
        <begin position="287"/>
        <end position="307"/>
    </location>
</feature>
<dbReference type="InterPro" id="IPR050951">
    <property type="entry name" value="Retrovirus_Pol_polyprotein"/>
</dbReference>
<dbReference type="Pfam" id="PF00665">
    <property type="entry name" value="rve"/>
    <property type="match status" value="1"/>
</dbReference>
<reference evidence="4 5" key="1">
    <citation type="submission" date="2025-05" db="UniProtKB">
        <authorList>
            <consortium name="RefSeq"/>
        </authorList>
    </citation>
    <scope>NUCLEOTIDE SEQUENCE [LARGE SCALE GENOMIC DNA]</scope>
    <source>
        <tissue evidence="5 6">Adult</tissue>
    </source>
</reference>
<dbReference type="PANTHER" id="PTHR37984:SF11">
    <property type="entry name" value="INTEGRASE CATALYTIC DOMAIN-CONTAINING PROTEIN"/>
    <property type="match status" value="1"/>
</dbReference>
<organism evidence="4 5">
    <name type="scientific">Bactrocera dorsalis</name>
    <name type="common">Oriental fruit fly</name>
    <name type="synonym">Dacus dorsalis</name>
    <dbReference type="NCBI Taxonomy" id="27457"/>
    <lineage>
        <taxon>Eukaryota</taxon>
        <taxon>Metazoa</taxon>
        <taxon>Ecdysozoa</taxon>
        <taxon>Arthropoda</taxon>
        <taxon>Hexapoda</taxon>
        <taxon>Insecta</taxon>
        <taxon>Pterygota</taxon>
        <taxon>Neoptera</taxon>
        <taxon>Endopterygota</taxon>
        <taxon>Diptera</taxon>
        <taxon>Brachycera</taxon>
        <taxon>Muscomorpha</taxon>
        <taxon>Tephritoidea</taxon>
        <taxon>Tephritidae</taxon>
        <taxon>Bactrocera</taxon>
        <taxon>Bactrocera</taxon>
    </lineage>
</organism>
<protein>
    <recommendedName>
        <fullName evidence="1">RNA-directed DNA polymerase</fullName>
        <ecNumber evidence="1">2.7.7.49</ecNumber>
    </recommendedName>
</protein>
<dbReference type="InterPro" id="IPR012337">
    <property type="entry name" value="RNaseH-like_sf"/>
</dbReference>